<reference evidence="4" key="2">
    <citation type="journal article" date="2021" name="J Anim Sci Technol">
        <title>Complete genome sequence of Paenibacillus konkukensis sp. nov. SK3146 as a potential probiotic strain.</title>
        <authorList>
            <person name="Jung H.I."/>
            <person name="Park S."/>
            <person name="Niu K.M."/>
            <person name="Lee S.W."/>
            <person name="Kothari D."/>
            <person name="Yi K.J."/>
            <person name="Kim S.K."/>
        </authorList>
    </citation>
    <scope>NUCLEOTIDE SEQUENCE</scope>
    <source>
        <strain evidence="4">SK3146</strain>
    </source>
</reference>
<dbReference type="Proteomes" id="UP001057134">
    <property type="component" value="Chromosome"/>
</dbReference>
<keyword evidence="5" id="KW-1185">Reference proteome</keyword>
<feature type="region of interest" description="Disordered" evidence="1">
    <location>
        <begin position="167"/>
        <end position="192"/>
    </location>
</feature>
<sequence length="209" mass="23010">MSLKRSFNLIFALLTGAAVWLGALSLPAEAASPTEAAGRPAVLPEFRDIASHWAKAEITALLRKNYIDGYRDETTGQLDFKPDQPITRAEFVRYLVKAKELPLSGSTESDLTDIGKNKEDLAYIMTAVDYGLVNGYPDHTFRPDSTISRAEIAAILERSEMLKSGKETAFRDVPAGPEDDAGRSGRRHLPIVQSRAAGHERLILPMEKQ</sequence>
<dbReference type="Pfam" id="PF00395">
    <property type="entry name" value="SLH"/>
    <property type="match status" value="2"/>
</dbReference>
<keyword evidence="2" id="KW-0732">Signal</keyword>
<dbReference type="EMBL" id="CP027059">
    <property type="protein sequence ID" value="UQZ87168.1"/>
    <property type="molecule type" value="Genomic_DNA"/>
</dbReference>
<protein>
    <submittedName>
        <fullName evidence="4">Cellulosome-anchoring protein</fullName>
    </submittedName>
</protein>
<feature type="domain" description="SLH" evidence="3">
    <location>
        <begin position="41"/>
        <end position="109"/>
    </location>
</feature>
<reference evidence="4" key="1">
    <citation type="submission" date="2018-02" db="EMBL/GenBank/DDBJ databases">
        <authorList>
            <person name="Kim S.-K."/>
            <person name="Jung H.-I."/>
            <person name="Lee S.-W."/>
        </authorList>
    </citation>
    <scope>NUCLEOTIDE SEQUENCE</scope>
    <source>
        <strain evidence="4">SK3146</strain>
    </source>
</reference>
<dbReference type="PANTHER" id="PTHR43308">
    <property type="entry name" value="OUTER MEMBRANE PROTEIN ALPHA-RELATED"/>
    <property type="match status" value="1"/>
</dbReference>
<accession>A0ABY4RY58</accession>
<dbReference type="RefSeq" id="WP_249862654.1">
    <property type="nucleotide sequence ID" value="NZ_CP027059.1"/>
</dbReference>
<feature type="signal peptide" evidence="2">
    <location>
        <begin position="1"/>
        <end position="30"/>
    </location>
</feature>
<evidence type="ECO:0000256" key="2">
    <source>
        <dbReference type="SAM" id="SignalP"/>
    </source>
</evidence>
<feature type="chain" id="PRO_5046643237" evidence="2">
    <location>
        <begin position="31"/>
        <end position="209"/>
    </location>
</feature>
<evidence type="ECO:0000313" key="5">
    <source>
        <dbReference type="Proteomes" id="UP001057134"/>
    </source>
</evidence>
<evidence type="ECO:0000256" key="1">
    <source>
        <dbReference type="SAM" id="MobiDB-lite"/>
    </source>
</evidence>
<dbReference type="PROSITE" id="PS51272">
    <property type="entry name" value="SLH"/>
    <property type="match status" value="2"/>
</dbReference>
<evidence type="ECO:0000259" key="3">
    <source>
        <dbReference type="PROSITE" id="PS51272"/>
    </source>
</evidence>
<dbReference type="InterPro" id="IPR051465">
    <property type="entry name" value="Cell_Envelope_Struct_Comp"/>
</dbReference>
<dbReference type="InterPro" id="IPR001119">
    <property type="entry name" value="SLH_dom"/>
</dbReference>
<gene>
    <name evidence="4" type="primary">ancA_14</name>
    <name evidence="4" type="ORF">SK3146_06465</name>
</gene>
<evidence type="ECO:0000313" key="4">
    <source>
        <dbReference type="EMBL" id="UQZ87168.1"/>
    </source>
</evidence>
<proteinExistence type="predicted"/>
<dbReference type="PANTHER" id="PTHR43308:SF5">
    <property type="entry name" value="S-LAYER PROTEIN _ PEPTIDOGLYCAN ENDO-BETA-N-ACETYLGLUCOSAMINIDASE"/>
    <property type="match status" value="1"/>
</dbReference>
<feature type="domain" description="SLH" evidence="3">
    <location>
        <begin position="110"/>
        <end position="170"/>
    </location>
</feature>
<organism evidence="4 5">
    <name type="scientific">Paenibacillus konkukensis</name>
    <dbReference type="NCBI Taxonomy" id="2020716"/>
    <lineage>
        <taxon>Bacteria</taxon>
        <taxon>Bacillati</taxon>
        <taxon>Bacillota</taxon>
        <taxon>Bacilli</taxon>
        <taxon>Bacillales</taxon>
        <taxon>Paenibacillaceae</taxon>
        <taxon>Paenibacillus</taxon>
    </lineage>
</organism>
<name>A0ABY4RY58_9BACL</name>